<evidence type="ECO:0000313" key="3">
    <source>
        <dbReference type="EMBL" id="MEG3435711.1"/>
    </source>
</evidence>
<dbReference type="InterPro" id="IPR011006">
    <property type="entry name" value="CheY-like_superfamily"/>
</dbReference>
<comment type="caution">
    <text evidence="3">The sequence shown here is derived from an EMBL/GenBank/DDBJ whole genome shotgun (WGS) entry which is preliminary data.</text>
</comment>
<dbReference type="CDD" id="cd17557">
    <property type="entry name" value="REC_Rcp-like"/>
    <property type="match status" value="1"/>
</dbReference>
<organism evidence="3 4">
    <name type="scientific">Pannus brasiliensis CCIBt3594</name>
    <dbReference type="NCBI Taxonomy" id="1427578"/>
    <lineage>
        <taxon>Bacteria</taxon>
        <taxon>Bacillati</taxon>
        <taxon>Cyanobacteriota</taxon>
        <taxon>Cyanophyceae</taxon>
        <taxon>Oscillatoriophycideae</taxon>
        <taxon>Chroococcales</taxon>
        <taxon>Microcystaceae</taxon>
        <taxon>Pannus</taxon>
    </lineage>
</organism>
<evidence type="ECO:0000313" key="4">
    <source>
        <dbReference type="Proteomes" id="UP001328733"/>
    </source>
</evidence>
<dbReference type="SMART" id="SM00448">
    <property type="entry name" value="REC"/>
    <property type="match status" value="1"/>
</dbReference>
<dbReference type="InterPro" id="IPR001789">
    <property type="entry name" value="Sig_transdc_resp-reg_receiver"/>
</dbReference>
<evidence type="ECO:0000256" key="1">
    <source>
        <dbReference type="PROSITE-ProRule" id="PRU00169"/>
    </source>
</evidence>
<dbReference type="EMBL" id="JBAFSM010000001">
    <property type="protein sequence ID" value="MEG3435711.1"/>
    <property type="molecule type" value="Genomic_DNA"/>
</dbReference>
<accession>A0AAW9QR00</accession>
<evidence type="ECO:0000259" key="2">
    <source>
        <dbReference type="PROSITE" id="PS50110"/>
    </source>
</evidence>
<keyword evidence="1" id="KW-0597">Phosphoprotein</keyword>
<proteinExistence type="predicted"/>
<dbReference type="RefSeq" id="WP_332863156.1">
    <property type="nucleotide sequence ID" value="NZ_JBAFSM010000001.1"/>
</dbReference>
<feature type="modified residue" description="4-aspartylphosphate" evidence="1">
    <location>
        <position position="68"/>
    </location>
</feature>
<feature type="domain" description="Response regulatory" evidence="2">
    <location>
        <begin position="6"/>
        <end position="135"/>
    </location>
</feature>
<dbReference type="Pfam" id="PF00072">
    <property type="entry name" value="Response_reg"/>
    <property type="match status" value="1"/>
</dbReference>
<sequence length="151" mass="17240">MERTKIILAVEDSDEDFAAFTRVLKDFPQNNISIRRARDGDEALDYLYYRGEYEDPARAPRPSLILLDLNLPGTDGREVIEEIKRDQELKKLPVVVLTTSSSPKDVQTCYSYGVNSYLIKPIGVEELKSTIRAFLNYWFAAVVLPDADLQH</sequence>
<dbReference type="Proteomes" id="UP001328733">
    <property type="component" value="Unassembled WGS sequence"/>
</dbReference>
<dbReference type="Gene3D" id="3.40.50.2300">
    <property type="match status" value="1"/>
</dbReference>
<protein>
    <submittedName>
        <fullName evidence="3">Response regulator</fullName>
    </submittedName>
</protein>
<dbReference type="InterPro" id="IPR052893">
    <property type="entry name" value="TCS_response_regulator"/>
</dbReference>
<gene>
    <name evidence="3" type="ORF">V0288_01140</name>
</gene>
<dbReference type="PANTHER" id="PTHR44520">
    <property type="entry name" value="RESPONSE REGULATOR RCP1-RELATED"/>
    <property type="match status" value="1"/>
</dbReference>
<dbReference type="PANTHER" id="PTHR44520:SF1">
    <property type="entry name" value="TWO-COMPONENT SYSTEM REGULATORY PROTEIN"/>
    <property type="match status" value="1"/>
</dbReference>
<dbReference type="GO" id="GO:0000160">
    <property type="term" value="P:phosphorelay signal transduction system"/>
    <property type="evidence" value="ECO:0007669"/>
    <property type="project" value="InterPro"/>
</dbReference>
<dbReference type="PROSITE" id="PS50110">
    <property type="entry name" value="RESPONSE_REGULATORY"/>
    <property type="match status" value="1"/>
</dbReference>
<reference evidence="3 4" key="1">
    <citation type="submission" date="2024-01" db="EMBL/GenBank/DDBJ databases">
        <title>Genomic insights into the taxonomy and metabolism of the cyanobacterium Pannus brasiliensis CCIBt3594.</title>
        <authorList>
            <person name="Machado M."/>
            <person name="Botero N.B."/>
            <person name="Andreote A.P.D."/>
            <person name="Feitosa A.M.T."/>
            <person name="Popin R."/>
            <person name="Sivonen K."/>
            <person name="Fiore M.F."/>
        </authorList>
    </citation>
    <scope>NUCLEOTIDE SEQUENCE [LARGE SCALE GENOMIC DNA]</scope>
    <source>
        <strain evidence="3 4">CCIBt3594</strain>
    </source>
</reference>
<keyword evidence="4" id="KW-1185">Reference proteome</keyword>
<dbReference type="SUPFAM" id="SSF52172">
    <property type="entry name" value="CheY-like"/>
    <property type="match status" value="1"/>
</dbReference>
<name>A0AAW9QR00_9CHRO</name>
<dbReference type="AlphaFoldDB" id="A0AAW9QR00"/>